<dbReference type="Gene3D" id="3.30.565.10">
    <property type="entry name" value="Histidine kinase-like ATPase, C-terminal domain"/>
    <property type="match status" value="1"/>
</dbReference>
<feature type="compositionally biased region" description="Polar residues" evidence="1">
    <location>
        <begin position="30"/>
        <end position="42"/>
    </location>
</feature>
<feature type="compositionally biased region" description="Basic and acidic residues" evidence="1">
    <location>
        <begin position="18"/>
        <end position="29"/>
    </location>
</feature>
<feature type="region of interest" description="Disordered" evidence="1">
    <location>
        <begin position="1"/>
        <end position="66"/>
    </location>
</feature>
<evidence type="ECO:0000259" key="2">
    <source>
        <dbReference type="SMART" id="SM00387"/>
    </source>
</evidence>
<dbReference type="Pfam" id="PF02518">
    <property type="entry name" value="HATPase_c"/>
    <property type="match status" value="1"/>
</dbReference>
<organism evidence="3 4">
    <name type="scientific">Leptogranulimonas caecicola</name>
    <dbReference type="NCBI Taxonomy" id="2894156"/>
    <lineage>
        <taxon>Bacteria</taxon>
        <taxon>Bacillati</taxon>
        <taxon>Actinomycetota</taxon>
        <taxon>Coriobacteriia</taxon>
        <taxon>Coriobacteriales</taxon>
        <taxon>Kribbibacteriaceae</taxon>
        <taxon>Leptogranulimonas</taxon>
    </lineage>
</organism>
<dbReference type="InterPro" id="IPR036890">
    <property type="entry name" value="HATPase_C_sf"/>
</dbReference>
<dbReference type="SUPFAM" id="SSF55874">
    <property type="entry name" value="ATPase domain of HSP90 chaperone/DNA topoisomerase II/histidine kinase"/>
    <property type="match status" value="1"/>
</dbReference>
<evidence type="ECO:0000256" key="1">
    <source>
        <dbReference type="SAM" id="MobiDB-lite"/>
    </source>
</evidence>
<accession>A0AAU9CVH7</accession>
<dbReference type="Proteomes" id="UP001431186">
    <property type="component" value="Chromosome"/>
</dbReference>
<feature type="domain" description="Histidine kinase/HSP90-like ATPase" evidence="2">
    <location>
        <begin position="120"/>
        <end position="226"/>
    </location>
</feature>
<dbReference type="SUPFAM" id="SSF46785">
    <property type="entry name" value="Winged helix' DNA-binding domain"/>
    <property type="match status" value="1"/>
</dbReference>
<dbReference type="AlphaFoldDB" id="A0AAU9CVH7"/>
<proteinExistence type="predicted"/>
<keyword evidence="4" id="KW-1185">Reference proteome</keyword>
<protein>
    <recommendedName>
        <fullName evidence="2">Histidine kinase/HSP90-like ATPase domain-containing protein</fullName>
    </recommendedName>
</protein>
<dbReference type="EMBL" id="AP025285">
    <property type="protein sequence ID" value="BDC91847.1"/>
    <property type="molecule type" value="Genomic_DNA"/>
</dbReference>
<reference evidence="3" key="1">
    <citation type="submission" date="2021-11" db="EMBL/GenBank/DDBJ databases">
        <title>Complete genome sequence of Atopobiaceae bacterium TOC12.</title>
        <authorList>
            <person name="Morinaga K."/>
            <person name="Kusada H."/>
            <person name="Tamaki H."/>
        </authorList>
    </citation>
    <scope>NUCLEOTIDE SEQUENCE</scope>
    <source>
        <strain evidence="3">TOC12</strain>
    </source>
</reference>
<name>A0AAU9CVH7_9ACTN</name>
<dbReference type="InterPro" id="IPR003594">
    <property type="entry name" value="HATPase_dom"/>
</dbReference>
<sequence length="438" mass="46178">MADAFYPFVENPSTPPHSSDHDGLKDRAESSQNSHISGTSESYVAAEKPLSSQPDNPDGAVPSASGAHASGVLEVTSAARIAVYDDVAAAPRVVMVAPQDIRSYLEEITATVNKLAQEQGGAIPFTVIRECVENLIHAYFQAPTISILDKGNTIRFSDQGPGIPNKRLALEYGTSSATESMKRYIRGVGSGLPYASQYMADKGGTLTIEDNISGGCIVTISLSSVQESQEPVGQGCVPSATAAEVGVSRQPELLQPGFEQPGYGQVPQGYPYGQPQAPGYGATPGQITQPVFGQPQPGWVQPAYGQPLYGQPSVPGYGQPSYRTPVPSGYPSPTGTPGISQGQTPYVGVGIGAGYEGEQPSQIPLGDGSISGRDRNALMYLLQHSEGGGAELTAAFGSSGPTWSRTLKHLSELGFVQKHGQKYRLTEVGRQWTIAHWL</sequence>
<evidence type="ECO:0000313" key="3">
    <source>
        <dbReference type="EMBL" id="BDC91847.1"/>
    </source>
</evidence>
<dbReference type="RefSeq" id="WP_265591740.1">
    <property type="nucleotide sequence ID" value="NZ_AP025285.1"/>
</dbReference>
<dbReference type="KEGG" id="lcal:ATTO_17190"/>
<evidence type="ECO:0000313" key="4">
    <source>
        <dbReference type="Proteomes" id="UP001431186"/>
    </source>
</evidence>
<dbReference type="SMART" id="SM00387">
    <property type="entry name" value="HATPase_c"/>
    <property type="match status" value="1"/>
</dbReference>
<dbReference type="InterPro" id="IPR036390">
    <property type="entry name" value="WH_DNA-bd_sf"/>
</dbReference>
<gene>
    <name evidence="3" type="ORF">ATTO_17190</name>
</gene>